<accession>A0A2I8EYA6</accession>
<dbReference type="OrthoDB" id="9004667at2"/>
<dbReference type="InterPro" id="IPR011053">
    <property type="entry name" value="Single_hybrid_motif"/>
</dbReference>
<dbReference type="RefSeq" id="WP_042306000.1">
    <property type="nucleotide sequence ID" value="NZ_CP026113.1"/>
</dbReference>
<evidence type="ECO:0000313" key="4">
    <source>
        <dbReference type="Proteomes" id="UP000243502"/>
    </source>
</evidence>
<evidence type="ECO:0000256" key="1">
    <source>
        <dbReference type="SAM" id="MobiDB-lite"/>
    </source>
</evidence>
<dbReference type="InterPro" id="IPR000089">
    <property type="entry name" value="Biotin_lipoyl"/>
</dbReference>
<dbReference type="SUPFAM" id="SSF51230">
    <property type="entry name" value="Single hybrid motif"/>
    <property type="match status" value="1"/>
</dbReference>
<dbReference type="Gene3D" id="2.40.50.100">
    <property type="match status" value="1"/>
</dbReference>
<organism evidence="3 4">
    <name type="scientific">Paraburkholderia terrae</name>
    <dbReference type="NCBI Taxonomy" id="311230"/>
    <lineage>
        <taxon>Bacteria</taxon>
        <taxon>Pseudomonadati</taxon>
        <taxon>Pseudomonadota</taxon>
        <taxon>Betaproteobacteria</taxon>
        <taxon>Burkholderiales</taxon>
        <taxon>Burkholderiaceae</taxon>
        <taxon>Paraburkholderia</taxon>
    </lineage>
</organism>
<feature type="region of interest" description="Disordered" evidence="1">
    <location>
        <begin position="39"/>
        <end position="64"/>
    </location>
</feature>
<evidence type="ECO:0000313" key="3">
    <source>
        <dbReference type="EMBL" id="AUT64479.1"/>
    </source>
</evidence>
<evidence type="ECO:0000259" key="2">
    <source>
        <dbReference type="Pfam" id="PF00364"/>
    </source>
</evidence>
<name>A0A2I8EYA6_9BURK</name>
<dbReference type="Pfam" id="PF00364">
    <property type="entry name" value="Biotin_lipoyl"/>
    <property type="match status" value="1"/>
</dbReference>
<dbReference type="CDD" id="cd06850">
    <property type="entry name" value="biotinyl_domain"/>
    <property type="match status" value="1"/>
</dbReference>
<feature type="domain" description="Lipoyl-binding" evidence="2">
    <location>
        <begin position="73"/>
        <end position="145"/>
    </location>
</feature>
<protein>
    <submittedName>
        <fullName evidence="3">Acetyl-CoA carboxylase biotin carboxyl carrier protein subunit</fullName>
    </submittedName>
</protein>
<proteinExistence type="predicted"/>
<dbReference type="Proteomes" id="UP000243502">
    <property type="component" value="Chromosome 3"/>
</dbReference>
<dbReference type="AlphaFoldDB" id="A0A2I8EYA6"/>
<dbReference type="KEGG" id="pter:C2L65_32955"/>
<gene>
    <name evidence="3" type="ORF">C2L65_32955</name>
</gene>
<sequence>MTQTIEVDLDEIRQITSWLAASNVGFIEVSRPGATVRLKVDDGHRHDERRARPSPKLSASADARGTHAQAVNVTAATAGVFLAAHPARSTPLVEAGARVGQGDVIGLLQIAQLCMPVVASTAGVLTRTLAAHGATVGYGTPLFEIVPGR</sequence>
<dbReference type="EMBL" id="CP026113">
    <property type="protein sequence ID" value="AUT64479.1"/>
    <property type="molecule type" value="Genomic_DNA"/>
</dbReference>
<reference evidence="3 4" key="1">
    <citation type="submission" date="2018-01" db="EMBL/GenBank/DDBJ databases">
        <title>Species boundaries and ecological features among Paraburkholderia terrae DSMZ17804T, P. hospita DSMZ17164T and P. caribensis DSMZ13236T.</title>
        <authorList>
            <person name="Pratama A.A."/>
        </authorList>
    </citation>
    <scope>NUCLEOTIDE SEQUENCE [LARGE SCALE GENOMIC DNA]</scope>
    <source>
        <strain evidence="3 4">DSM 17804</strain>
    </source>
</reference>
<feature type="compositionally biased region" description="Basic and acidic residues" evidence="1">
    <location>
        <begin position="39"/>
        <end position="51"/>
    </location>
</feature>